<evidence type="ECO:0000256" key="1">
    <source>
        <dbReference type="ARBA" id="ARBA00007613"/>
    </source>
</evidence>
<keyword evidence="5" id="KW-1185">Reference proteome</keyword>
<comment type="similarity">
    <text evidence="1 2">Belongs to the outer membrane factor (OMF) (TC 1.B.17) family.</text>
</comment>
<dbReference type="AlphaFoldDB" id="A0A1G4RBH9"/>
<feature type="region of interest" description="Disordered" evidence="3">
    <location>
        <begin position="1"/>
        <end position="20"/>
    </location>
</feature>
<keyword evidence="2" id="KW-0472">Membrane</keyword>
<comment type="subcellular location">
    <subcellularLocation>
        <location evidence="2">Cell membrane</location>
        <topology evidence="2">Lipid-anchor</topology>
    </subcellularLocation>
</comment>
<evidence type="ECO:0000256" key="2">
    <source>
        <dbReference type="RuleBase" id="RU362097"/>
    </source>
</evidence>
<keyword evidence="2 4" id="KW-0449">Lipoprotein</keyword>
<dbReference type="InterPro" id="IPR010131">
    <property type="entry name" value="MdtP/NodT-like"/>
</dbReference>
<dbReference type="PANTHER" id="PTHR30203:SF25">
    <property type="entry name" value="OUTER MEMBRANE PROTEIN-RELATED"/>
    <property type="match status" value="1"/>
</dbReference>
<keyword evidence="2" id="KW-0812">Transmembrane</keyword>
<dbReference type="Gene3D" id="1.20.1600.10">
    <property type="entry name" value="Outer membrane efflux proteins (OEP)"/>
    <property type="match status" value="1"/>
</dbReference>
<name>A0A1G4RBH9_9HYPH</name>
<dbReference type="GO" id="GO:0005886">
    <property type="term" value="C:plasma membrane"/>
    <property type="evidence" value="ECO:0007669"/>
    <property type="project" value="UniProtKB-SubCell"/>
</dbReference>
<dbReference type="PANTHER" id="PTHR30203">
    <property type="entry name" value="OUTER MEMBRANE CATION EFFLUX PROTEIN"/>
    <property type="match status" value="1"/>
</dbReference>
<dbReference type="STRING" id="177413.SAMN05660859_1527"/>
<keyword evidence="2" id="KW-0564">Palmitate</keyword>
<dbReference type="Pfam" id="PF02321">
    <property type="entry name" value="OEP"/>
    <property type="match status" value="2"/>
</dbReference>
<keyword evidence="2" id="KW-1134">Transmembrane beta strand</keyword>
<dbReference type="GO" id="GO:0015562">
    <property type="term" value="F:efflux transmembrane transporter activity"/>
    <property type="evidence" value="ECO:0007669"/>
    <property type="project" value="InterPro"/>
</dbReference>
<gene>
    <name evidence="4" type="ORF">SAMN05660859_1527</name>
</gene>
<dbReference type="Gene3D" id="2.20.200.10">
    <property type="entry name" value="Outer membrane efflux proteins (OEP)"/>
    <property type="match status" value="1"/>
</dbReference>
<dbReference type="NCBIfam" id="TIGR01845">
    <property type="entry name" value="outer_NodT"/>
    <property type="match status" value="1"/>
</dbReference>
<organism evidence="4 5">
    <name type="scientific">Ancylobacter rudongensis</name>
    <dbReference type="NCBI Taxonomy" id="177413"/>
    <lineage>
        <taxon>Bacteria</taxon>
        <taxon>Pseudomonadati</taxon>
        <taxon>Pseudomonadota</taxon>
        <taxon>Alphaproteobacteria</taxon>
        <taxon>Hyphomicrobiales</taxon>
        <taxon>Xanthobacteraceae</taxon>
        <taxon>Ancylobacter</taxon>
    </lineage>
</organism>
<evidence type="ECO:0000313" key="5">
    <source>
        <dbReference type="Proteomes" id="UP000198889"/>
    </source>
</evidence>
<dbReference type="SUPFAM" id="SSF56954">
    <property type="entry name" value="Outer membrane efflux proteins (OEP)"/>
    <property type="match status" value="1"/>
</dbReference>
<protein>
    <submittedName>
        <fullName evidence="4">Efflux transporter, outer membrane factor (OMF) lipoprotein, NodT family</fullName>
    </submittedName>
</protein>
<accession>A0A1G4RBH9</accession>
<evidence type="ECO:0000256" key="3">
    <source>
        <dbReference type="SAM" id="MobiDB-lite"/>
    </source>
</evidence>
<sequence length="551" mass="58243">MLLPPDPRRPATPLIRPSGEPMSLSPVMCRPFGVAAPRLAGALFLAALLGGCAVGPDYRAPGFQLPASWGKASPSVTATGEEADNRPPELADWWKRLGDPTLNRLVDEAIAGNLDVATAKARVRQARATRQQAIGALAPSVTGSGSYTRADNGTNVSDTGDVTVSGPFDSFSLGSNASWELDLFGENRRAAEAATYGLDAAEETLRNTLLTLIGDVATYYVEARGYQARAALARRTAVSQRETAALTRTKLQAGSASAVDVANAEGQAASTEANIPELESNYQQTVHQLAILLGQPPSALNETMKRSAPIPTPVKAIPRGVPANVLLSRPDVRLAERQYAQYTAKIGQAEAARYPDVSLVGEVTTSAATVGDLAKSSSVSWSFGPSVSIPIFNAGQLKAAVDFAQAQRDEYFLTYHAAVLTALQDVENASVALQQERLKYRSLSASAASYRQAVDLARVLYQSGSSSFLDVLVAERSAYSADDTLLTSRVAIATDYVALNKALGGGWTGKVDDRTPAVVDTQMAPRLVSLDRAGLKPRDAENQGVAEAFAH</sequence>
<dbReference type="InterPro" id="IPR003423">
    <property type="entry name" value="OMP_efflux"/>
</dbReference>
<dbReference type="EMBL" id="FMTP01000002">
    <property type="protein sequence ID" value="SCW54198.1"/>
    <property type="molecule type" value="Genomic_DNA"/>
</dbReference>
<reference evidence="5" key="1">
    <citation type="submission" date="2016-10" db="EMBL/GenBank/DDBJ databases">
        <authorList>
            <person name="Varghese N."/>
            <person name="Submissions S."/>
        </authorList>
    </citation>
    <scope>NUCLEOTIDE SEQUENCE [LARGE SCALE GENOMIC DNA]</scope>
    <source>
        <strain evidence="5">CGMCC 1.1761</strain>
    </source>
</reference>
<proteinExistence type="inferred from homology"/>
<evidence type="ECO:0000313" key="4">
    <source>
        <dbReference type="EMBL" id="SCW54198.1"/>
    </source>
</evidence>
<dbReference type="Proteomes" id="UP000198889">
    <property type="component" value="Unassembled WGS sequence"/>
</dbReference>